<accession>X6LV21</accession>
<organism evidence="1 2">
    <name type="scientific">Reticulomyxa filosa</name>
    <dbReference type="NCBI Taxonomy" id="46433"/>
    <lineage>
        <taxon>Eukaryota</taxon>
        <taxon>Sar</taxon>
        <taxon>Rhizaria</taxon>
        <taxon>Retaria</taxon>
        <taxon>Foraminifera</taxon>
        <taxon>Monothalamids</taxon>
        <taxon>Reticulomyxidae</taxon>
        <taxon>Reticulomyxa</taxon>
    </lineage>
</organism>
<keyword evidence="2" id="KW-1185">Reference proteome</keyword>
<evidence type="ECO:0000313" key="2">
    <source>
        <dbReference type="Proteomes" id="UP000023152"/>
    </source>
</evidence>
<gene>
    <name evidence="1" type="ORF">RFI_32169</name>
</gene>
<dbReference type="EMBL" id="ASPP01028383">
    <property type="protein sequence ID" value="ETO05226.1"/>
    <property type="molecule type" value="Genomic_DNA"/>
</dbReference>
<comment type="caution">
    <text evidence="1">The sequence shown here is derived from an EMBL/GenBank/DDBJ whole genome shotgun (WGS) entry which is preliminary data.</text>
</comment>
<sequence length="133" mass="15541">KSRIQHKLINIKFVDNKFWSAYDECKDDKITGNNLQKLSSNWRFVVSDIEKEAKNMDIMRSVQYILEAITESNIQIEYQSTISLSKSDKEVDDKSTVFPDLMWASDNKMHGKSELENPFIVIDYKITGKLEKK</sequence>
<reference evidence="1 2" key="1">
    <citation type="journal article" date="2013" name="Curr. Biol.">
        <title>The Genome of the Foraminiferan Reticulomyxa filosa.</title>
        <authorList>
            <person name="Glockner G."/>
            <person name="Hulsmann N."/>
            <person name="Schleicher M."/>
            <person name="Noegel A.A."/>
            <person name="Eichinger L."/>
            <person name="Gallinger C."/>
            <person name="Pawlowski J."/>
            <person name="Sierra R."/>
            <person name="Euteneuer U."/>
            <person name="Pillet L."/>
            <person name="Moustafa A."/>
            <person name="Platzer M."/>
            <person name="Groth M."/>
            <person name="Szafranski K."/>
            <person name="Schliwa M."/>
        </authorList>
    </citation>
    <scope>NUCLEOTIDE SEQUENCE [LARGE SCALE GENOMIC DNA]</scope>
</reference>
<protein>
    <submittedName>
        <fullName evidence="1">Uncharacterized protein</fullName>
    </submittedName>
</protein>
<feature type="non-terminal residue" evidence="1">
    <location>
        <position position="1"/>
    </location>
</feature>
<evidence type="ECO:0000313" key="1">
    <source>
        <dbReference type="EMBL" id="ETO05226.1"/>
    </source>
</evidence>
<proteinExistence type="predicted"/>
<name>X6LV21_RETFI</name>
<dbReference type="AlphaFoldDB" id="X6LV21"/>
<dbReference type="Proteomes" id="UP000023152">
    <property type="component" value="Unassembled WGS sequence"/>
</dbReference>